<evidence type="ECO:0000256" key="4">
    <source>
        <dbReference type="ARBA" id="ARBA00023163"/>
    </source>
</evidence>
<accession>A0A238LLH9</accession>
<comment type="similarity">
    <text evidence="1">Belongs to the LysR transcriptional regulatory family.</text>
</comment>
<evidence type="ECO:0000313" key="6">
    <source>
        <dbReference type="EMBL" id="SMY09710.1"/>
    </source>
</evidence>
<dbReference type="GO" id="GO:0043565">
    <property type="term" value="F:sequence-specific DNA binding"/>
    <property type="evidence" value="ECO:0007669"/>
    <property type="project" value="TreeGrafter"/>
</dbReference>
<dbReference type="SUPFAM" id="SSF53850">
    <property type="entry name" value="Periplasmic binding protein-like II"/>
    <property type="match status" value="1"/>
</dbReference>
<keyword evidence="4" id="KW-0804">Transcription</keyword>
<dbReference type="InterPro" id="IPR000847">
    <property type="entry name" value="LysR_HTH_N"/>
</dbReference>
<keyword evidence="7" id="KW-1185">Reference proteome</keyword>
<keyword evidence="2" id="KW-0805">Transcription regulation</keyword>
<dbReference type="PANTHER" id="PTHR30537:SF3">
    <property type="entry name" value="TRANSCRIPTIONAL REGULATORY PROTEIN"/>
    <property type="match status" value="1"/>
</dbReference>
<proteinExistence type="inferred from homology"/>
<dbReference type="FunFam" id="1.10.10.10:FF:000001">
    <property type="entry name" value="LysR family transcriptional regulator"/>
    <property type="match status" value="1"/>
</dbReference>
<evidence type="ECO:0000259" key="5">
    <source>
        <dbReference type="PROSITE" id="PS50931"/>
    </source>
</evidence>
<name>A0A238LLH9_9RHOB</name>
<dbReference type="InterPro" id="IPR005119">
    <property type="entry name" value="LysR_subst-bd"/>
</dbReference>
<evidence type="ECO:0000256" key="3">
    <source>
        <dbReference type="ARBA" id="ARBA00023125"/>
    </source>
</evidence>
<dbReference type="EMBL" id="FXZK01000012">
    <property type="protein sequence ID" value="SMY09710.1"/>
    <property type="molecule type" value="Genomic_DNA"/>
</dbReference>
<dbReference type="InterPro" id="IPR036388">
    <property type="entry name" value="WH-like_DNA-bd_sf"/>
</dbReference>
<dbReference type="InterPro" id="IPR036390">
    <property type="entry name" value="WH_DNA-bd_sf"/>
</dbReference>
<dbReference type="InterPro" id="IPR058163">
    <property type="entry name" value="LysR-type_TF_proteobact-type"/>
</dbReference>
<gene>
    <name evidence="6" type="primary">gcvA_1</name>
    <name evidence="6" type="ORF">LOM8899_03882</name>
</gene>
<dbReference type="GO" id="GO:0003700">
    <property type="term" value="F:DNA-binding transcription factor activity"/>
    <property type="evidence" value="ECO:0007669"/>
    <property type="project" value="InterPro"/>
</dbReference>
<dbReference type="Pfam" id="PF03466">
    <property type="entry name" value="LysR_substrate"/>
    <property type="match status" value="1"/>
</dbReference>
<dbReference type="RefSeq" id="WP_245820623.1">
    <property type="nucleotide sequence ID" value="NZ_FXZK01000012.1"/>
</dbReference>
<dbReference type="PRINTS" id="PR00039">
    <property type="entry name" value="HTHLYSR"/>
</dbReference>
<dbReference type="PROSITE" id="PS50931">
    <property type="entry name" value="HTH_LYSR"/>
    <property type="match status" value="1"/>
</dbReference>
<evidence type="ECO:0000256" key="2">
    <source>
        <dbReference type="ARBA" id="ARBA00023015"/>
    </source>
</evidence>
<dbReference type="Gene3D" id="3.40.190.290">
    <property type="match status" value="1"/>
</dbReference>
<evidence type="ECO:0000256" key="1">
    <source>
        <dbReference type="ARBA" id="ARBA00009437"/>
    </source>
</evidence>
<keyword evidence="3" id="KW-0238">DNA-binding</keyword>
<protein>
    <submittedName>
        <fullName evidence="6">Glycine cleavage system transcriptional activator</fullName>
    </submittedName>
</protein>
<dbReference type="Proteomes" id="UP000201613">
    <property type="component" value="Unassembled WGS sequence"/>
</dbReference>
<dbReference type="SUPFAM" id="SSF46785">
    <property type="entry name" value="Winged helix' DNA-binding domain"/>
    <property type="match status" value="1"/>
</dbReference>
<evidence type="ECO:0000313" key="7">
    <source>
        <dbReference type="Proteomes" id="UP000201613"/>
    </source>
</evidence>
<dbReference type="Gene3D" id="1.10.10.10">
    <property type="entry name" value="Winged helix-like DNA-binding domain superfamily/Winged helix DNA-binding domain"/>
    <property type="match status" value="1"/>
</dbReference>
<dbReference type="GO" id="GO:0006351">
    <property type="term" value="P:DNA-templated transcription"/>
    <property type="evidence" value="ECO:0007669"/>
    <property type="project" value="TreeGrafter"/>
</dbReference>
<dbReference type="AlphaFoldDB" id="A0A238LLH9"/>
<dbReference type="Pfam" id="PF00126">
    <property type="entry name" value="HTH_1"/>
    <property type="match status" value="1"/>
</dbReference>
<organism evidence="6 7">
    <name type="scientific">Flavimaricola marinus</name>
    <dbReference type="NCBI Taxonomy" id="1819565"/>
    <lineage>
        <taxon>Bacteria</taxon>
        <taxon>Pseudomonadati</taxon>
        <taxon>Pseudomonadota</taxon>
        <taxon>Alphaproteobacteria</taxon>
        <taxon>Rhodobacterales</taxon>
        <taxon>Paracoccaceae</taxon>
        <taxon>Flavimaricola</taxon>
    </lineage>
</organism>
<reference evidence="6 7" key="1">
    <citation type="submission" date="2017-05" db="EMBL/GenBank/DDBJ databases">
        <authorList>
            <person name="Song R."/>
            <person name="Chenine A.L."/>
            <person name="Ruprecht R.M."/>
        </authorList>
    </citation>
    <scope>NUCLEOTIDE SEQUENCE [LARGE SCALE GENOMIC DNA]</scope>
    <source>
        <strain evidence="6 7">CECT 8899</strain>
    </source>
</reference>
<feature type="domain" description="HTH lysR-type" evidence="5">
    <location>
        <begin position="11"/>
        <end position="68"/>
    </location>
</feature>
<sequence length="303" mass="34014">MANRYAETLIMNWDDLRYFLAVAREGQMLGAARRLGVSQARLSRHIASLEQAVGTRLFNRTTRGCTLTSDGEILISTAERMEAETQSAAQDLQKREEVSGTIRIGAPDGFGSAFLAPRLGRFRTAYPDLRIQLVPAPRSFSLSEREADLAIMVGRPTKGRLRVRKLVDYSLSLYAAKSYLERAGKPNDISNLMGHTLIGYVDDLIYTPELNYVGDVIKDWRRDIEVSTAIGQFEAVRAGAGIGILHDFMADGLPDLERLFCGATVKRSYWMVWHENQGVTRRVQAVADLIDAFVREDRQKFNH</sequence>
<dbReference type="PANTHER" id="PTHR30537">
    <property type="entry name" value="HTH-TYPE TRANSCRIPTIONAL REGULATOR"/>
    <property type="match status" value="1"/>
</dbReference>